<sequence>MIDIGVDWKCDFGEENIKLTDIESGRGRLMEFKVFGTKECPECKASMKQLDFYLKRWEVSDQVGLCFYDMETVEGLVEGAYNEVVKIPTTVLVNTVGHLARWEGIVPPAVDVKLYLSDAIMERREKVA</sequence>
<dbReference type="AlphaFoldDB" id="A0A1J5EBY2"/>
<evidence type="ECO:0000313" key="2">
    <source>
        <dbReference type="Proteomes" id="UP000183085"/>
    </source>
</evidence>
<evidence type="ECO:0008006" key="3">
    <source>
        <dbReference type="Google" id="ProtNLM"/>
    </source>
</evidence>
<proteinExistence type="predicted"/>
<dbReference type="EMBL" id="MNYI01000077">
    <property type="protein sequence ID" value="OIP41527.1"/>
    <property type="molecule type" value="Genomic_DNA"/>
</dbReference>
<comment type="caution">
    <text evidence="1">The sequence shown here is derived from an EMBL/GenBank/DDBJ whole genome shotgun (WGS) entry which is preliminary data.</text>
</comment>
<accession>A0A1J5EBY2</accession>
<gene>
    <name evidence="1" type="ORF">AUJ95_03155</name>
</gene>
<reference evidence="1 2" key="1">
    <citation type="journal article" date="2016" name="Environ. Microbiol.">
        <title>Genomic resolution of a cold subsurface aquifer community provides metabolic insights for novel microbes adapted to high CO concentrations.</title>
        <authorList>
            <person name="Probst A.J."/>
            <person name="Castelle C.J."/>
            <person name="Singh A."/>
            <person name="Brown C.T."/>
            <person name="Anantharaman K."/>
            <person name="Sharon I."/>
            <person name="Hug L.A."/>
            <person name="Burstein D."/>
            <person name="Emerson J.B."/>
            <person name="Thomas B.C."/>
            <person name="Banfield J.F."/>
        </authorList>
    </citation>
    <scope>NUCLEOTIDE SEQUENCE [LARGE SCALE GENOMIC DNA]</scope>
    <source>
        <strain evidence="1">CG2_30_40_21</strain>
    </source>
</reference>
<dbReference type="Proteomes" id="UP000183085">
    <property type="component" value="Unassembled WGS sequence"/>
</dbReference>
<protein>
    <recommendedName>
        <fullName evidence="3">Thioredoxin-like fold domain-containing protein</fullName>
    </recommendedName>
</protein>
<organism evidence="1 2">
    <name type="scientific">Candidatus Desantisbacteria bacterium CG2_30_40_21</name>
    <dbReference type="NCBI Taxonomy" id="1817895"/>
    <lineage>
        <taxon>Bacteria</taxon>
        <taxon>Candidatus Desantisiibacteriota</taxon>
    </lineage>
</organism>
<name>A0A1J5EBY2_9BACT</name>
<evidence type="ECO:0000313" key="1">
    <source>
        <dbReference type="EMBL" id="OIP41527.1"/>
    </source>
</evidence>